<accession>A0A316V3M6</accession>
<organism evidence="2 3">
    <name type="scientific">Meira miltonrushii</name>
    <dbReference type="NCBI Taxonomy" id="1280837"/>
    <lineage>
        <taxon>Eukaryota</taxon>
        <taxon>Fungi</taxon>
        <taxon>Dikarya</taxon>
        <taxon>Basidiomycota</taxon>
        <taxon>Ustilaginomycotina</taxon>
        <taxon>Exobasidiomycetes</taxon>
        <taxon>Exobasidiales</taxon>
        <taxon>Brachybasidiaceae</taxon>
        <taxon>Meira</taxon>
    </lineage>
</organism>
<keyword evidence="1" id="KW-1133">Transmembrane helix</keyword>
<dbReference type="InParanoid" id="A0A316V3M6"/>
<keyword evidence="1" id="KW-0812">Transmembrane</keyword>
<protein>
    <submittedName>
        <fullName evidence="2">Uncharacterized protein</fullName>
    </submittedName>
</protein>
<sequence>MFRWHPLNTLFISSFTPLNTDREKLIEAVFSCKFIVVIFTQRAQSFLLACLFGLAVSSFLFCLFWPSAARHLFPPVYSLSLITELGCRLNSTTHGSLN</sequence>
<dbReference type="AlphaFoldDB" id="A0A316V3M6"/>
<keyword evidence="3" id="KW-1185">Reference proteome</keyword>
<name>A0A316V3M6_9BASI</name>
<evidence type="ECO:0000256" key="1">
    <source>
        <dbReference type="SAM" id="Phobius"/>
    </source>
</evidence>
<feature type="transmembrane region" description="Helical" evidence="1">
    <location>
        <begin position="46"/>
        <end position="65"/>
    </location>
</feature>
<proteinExistence type="predicted"/>
<evidence type="ECO:0000313" key="3">
    <source>
        <dbReference type="Proteomes" id="UP000245771"/>
    </source>
</evidence>
<dbReference type="GeneID" id="37024839"/>
<dbReference type="Proteomes" id="UP000245771">
    <property type="component" value="Unassembled WGS sequence"/>
</dbReference>
<dbReference type="RefSeq" id="XP_025351900.1">
    <property type="nucleotide sequence ID" value="XM_025503058.1"/>
</dbReference>
<reference evidence="2 3" key="1">
    <citation type="journal article" date="2018" name="Mol. Biol. Evol.">
        <title>Broad Genomic Sampling Reveals a Smut Pathogenic Ancestry of the Fungal Clade Ustilaginomycotina.</title>
        <authorList>
            <person name="Kijpornyongpan T."/>
            <person name="Mondo S.J."/>
            <person name="Barry K."/>
            <person name="Sandor L."/>
            <person name="Lee J."/>
            <person name="Lipzen A."/>
            <person name="Pangilinan J."/>
            <person name="LaButti K."/>
            <person name="Hainaut M."/>
            <person name="Henrissat B."/>
            <person name="Grigoriev I.V."/>
            <person name="Spatafora J.W."/>
            <person name="Aime M.C."/>
        </authorList>
    </citation>
    <scope>NUCLEOTIDE SEQUENCE [LARGE SCALE GENOMIC DNA]</scope>
    <source>
        <strain evidence="2 3">MCA 3882</strain>
    </source>
</reference>
<gene>
    <name evidence="2" type="ORF">FA14DRAFT_91334</name>
</gene>
<dbReference type="EMBL" id="KZ819607">
    <property type="protein sequence ID" value="PWN31598.1"/>
    <property type="molecule type" value="Genomic_DNA"/>
</dbReference>
<keyword evidence="1" id="KW-0472">Membrane</keyword>
<evidence type="ECO:0000313" key="2">
    <source>
        <dbReference type="EMBL" id="PWN31598.1"/>
    </source>
</evidence>